<accession>A0A0C2YQF3</accession>
<reference evidence="1 2" key="1">
    <citation type="submission" date="2015-01" db="EMBL/GenBank/DDBJ databases">
        <title>Genome Sequence of Magnetospirillum magnetotacticum Strain MS-1.</title>
        <authorList>
            <person name="Marinov G.K."/>
            <person name="Smalley M.D."/>
            <person name="DeSalvo G."/>
        </authorList>
    </citation>
    <scope>NUCLEOTIDE SEQUENCE [LARGE SCALE GENOMIC DNA]</scope>
    <source>
        <strain evidence="1 2">MS-1</strain>
    </source>
</reference>
<gene>
    <name evidence="1" type="ORF">CCC_01403</name>
</gene>
<dbReference type="AlphaFoldDB" id="A0A0C2YQF3"/>
<protein>
    <submittedName>
        <fullName evidence="1">Site-specific recombinase XerD</fullName>
    </submittedName>
</protein>
<dbReference type="Proteomes" id="UP000031971">
    <property type="component" value="Unassembled WGS sequence"/>
</dbReference>
<dbReference type="OrthoDB" id="1680496at2"/>
<dbReference type="RefSeq" id="WP_009870310.1">
    <property type="nucleotide sequence ID" value="NZ_JXSL01000033.1"/>
</dbReference>
<organism evidence="1 2">
    <name type="scientific">Paramagnetospirillum magnetotacticum MS-1</name>
    <dbReference type="NCBI Taxonomy" id="272627"/>
    <lineage>
        <taxon>Bacteria</taxon>
        <taxon>Pseudomonadati</taxon>
        <taxon>Pseudomonadota</taxon>
        <taxon>Alphaproteobacteria</taxon>
        <taxon>Rhodospirillales</taxon>
        <taxon>Magnetospirillaceae</taxon>
        <taxon>Paramagnetospirillum</taxon>
    </lineage>
</organism>
<evidence type="ECO:0000313" key="1">
    <source>
        <dbReference type="EMBL" id="KIL96910.1"/>
    </source>
</evidence>
<dbReference type="STRING" id="272627.CCC_01403"/>
<name>A0A0C2YQF3_PARME</name>
<sequence length="320" mass="33963">MAKTRAYGSDCILLAAFEATYGSLPANGYTRLSFKDSTLGAERPLGYDPLLGQGRDAQDPFYEAVKDEGDIGVPLDLRGLGFWLKGLFGAPVTTDHHDGSFSHTFTSGGDLPSLGLEIGHARLATAKFFRHSGAKLDKLAFSMARSGAANATVSLVAQGETQASQTIDVAPASLALKRFSQGSGTIKVGSTQLANVVGGKLTYANNLERVETIRSDGMIDGVDETEATAEGSIDVRFSTDTTLTAAIAAESPVDLEYGFTIPGAEGYALSFHLPRVFLPRKKQEVKGPGCIQATYDWRAAHDPTAGYLLQVKLTNDIASY</sequence>
<comment type="caution">
    <text evidence="1">The sequence shown here is derived from an EMBL/GenBank/DDBJ whole genome shotgun (WGS) entry which is preliminary data.</text>
</comment>
<proteinExistence type="predicted"/>
<evidence type="ECO:0000313" key="2">
    <source>
        <dbReference type="Proteomes" id="UP000031971"/>
    </source>
</evidence>
<dbReference type="InterPro" id="IPR044000">
    <property type="entry name" value="Phage_tube_2"/>
</dbReference>
<dbReference type="Pfam" id="PF18906">
    <property type="entry name" value="Phage_tube_2"/>
    <property type="match status" value="1"/>
</dbReference>
<keyword evidence="2" id="KW-1185">Reference proteome</keyword>
<dbReference type="EMBL" id="JXSL01000033">
    <property type="protein sequence ID" value="KIL96910.1"/>
    <property type="molecule type" value="Genomic_DNA"/>
</dbReference>